<dbReference type="Gene3D" id="3.40.1350.10">
    <property type="match status" value="1"/>
</dbReference>
<reference evidence="1" key="1">
    <citation type="submission" date="2021-06" db="EMBL/GenBank/DDBJ databases">
        <authorList>
            <person name="Kallberg Y."/>
            <person name="Tangrot J."/>
            <person name="Rosling A."/>
        </authorList>
    </citation>
    <scope>NUCLEOTIDE SEQUENCE</scope>
    <source>
        <strain evidence="1">87-6 pot B 2015</strain>
    </source>
</reference>
<gene>
    <name evidence="1" type="ORF">FMOSSE_LOCUS7590</name>
</gene>
<protein>
    <submittedName>
        <fullName evidence="1">16236_t:CDS:1</fullName>
    </submittedName>
</protein>
<evidence type="ECO:0000313" key="2">
    <source>
        <dbReference type="Proteomes" id="UP000789375"/>
    </source>
</evidence>
<dbReference type="EMBL" id="CAJVPP010001807">
    <property type="protein sequence ID" value="CAG8573811.1"/>
    <property type="molecule type" value="Genomic_DNA"/>
</dbReference>
<dbReference type="InterPro" id="IPR011856">
    <property type="entry name" value="tRNA_endonuc-like_dom_sf"/>
</dbReference>
<dbReference type="GO" id="GO:0003676">
    <property type="term" value="F:nucleic acid binding"/>
    <property type="evidence" value="ECO:0007669"/>
    <property type="project" value="InterPro"/>
</dbReference>
<comment type="caution">
    <text evidence="1">The sequence shown here is derived from an EMBL/GenBank/DDBJ whole genome shotgun (WGS) entry which is preliminary data.</text>
</comment>
<name>A0A9N9BSI8_FUNMO</name>
<dbReference type="Proteomes" id="UP000789375">
    <property type="component" value="Unassembled WGS sequence"/>
</dbReference>
<evidence type="ECO:0000313" key="1">
    <source>
        <dbReference type="EMBL" id="CAG8573811.1"/>
    </source>
</evidence>
<accession>A0A9N9BSI8</accession>
<keyword evidence="2" id="KW-1185">Reference proteome</keyword>
<dbReference type="AlphaFoldDB" id="A0A9N9BSI8"/>
<organism evidence="1 2">
    <name type="scientific">Funneliformis mosseae</name>
    <name type="common">Endomycorrhizal fungus</name>
    <name type="synonym">Glomus mosseae</name>
    <dbReference type="NCBI Taxonomy" id="27381"/>
    <lineage>
        <taxon>Eukaryota</taxon>
        <taxon>Fungi</taxon>
        <taxon>Fungi incertae sedis</taxon>
        <taxon>Mucoromycota</taxon>
        <taxon>Glomeromycotina</taxon>
        <taxon>Glomeromycetes</taxon>
        <taxon>Glomerales</taxon>
        <taxon>Glomeraceae</taxon>
        <taxon>Funneliformis</taxon>
    </lineage>
</organism>
<proteinExistence type="predicted"/>
<sequence length="79" mass="8791">MGLYVFRKFGSKYPAVKSLDIGATNADKKVMTEIESISSDSSYFSKSEVEEIVASECGSFEGMILDVKICHYTIQPNRL</sequence>